<evidence type="ECO:0000256" key="1">
    <source>
        <dbReference type="ARBA" id="ARBA00009394"/>
    </source>
</evidence>
<feature type="compositionally biased region" description="Polar residues" evidence="3">
    <location>
        <begin position="113"/>
        <end position="125"/>
    </location>
</feature>
<feature type="domain" description="WIBG Mago-binding" evidence="4">
    <location>
        <begin position="17"/>
        <end position="43"/>
    </location>
</feature>
<dbReference type="GO" id="GO:0005737">
    <property type="term" value="C:cytoplasm"/>
    <property type="evidence" value="ECO:0007669"/>
    <property type="project" value="TreeGrafter"/>
</dbReference>
<organism evidence="5 6">
    <name type="scientific">Littorina saxatilis</name>
    <dbReference type="NCBI Taxonomy" id="31220"/>
    <lineage>
        <taxon>Eukaryota</taxon>
        <taxon>Metazoa</taxon>
        <taxon>Spiralia</taxon>
        <taxon>Lophotrochozoa</taxon>
        <taxon>Mollusca</taxon>
        <taxon>Gastropoda</taxon>
        <taxon>Caenogastropoda</taxon>
        <taxon>Littorinimorpha</taxon>
        <taxon>Littorinoidea</taxon>
        <taxon>Littorinidae</taxon>
        <taxon>Littorina</taxon>
    </lineage>
</organism>
<feature type="compositionally biased region" description="Basic and acidic residues" evidence="3">
    <location>
        <begin position="1"/>
        <end position="17"/>
    </location>
</feature>
<feature type="region of interest" description="Disordered" evidence="3">
    <location>
        <begin position="1"/>
        <end position="125"/>
    </location>
</feature>
<dbReference type="PANTHER" id="PTHR22959:SF0">
    <property type="entry name" value="PARTNER OF Y14 AND MAGO"/>
    <property type="match status" value="1"/>
</dbReference>
<dbReference type="EMBL" id="JBAMIC010000003">
    <property type="protein sequence ID" value="KAK7110880.1"/>
    <property type="molecule type" value="Genomic_DNA"/>
</dbReference>
<protein>
    <recommendedName>
        <fullName evidence="4">WIBG Mago-binding domain-containing protein</fullName>
    </recommendedName>
</protein>
<evidence type="ECO:0000256" key="2">
    <source>
        <dbReference type="SAM" id="Coils"/>
    </source>
</evidence>
<sequence length="204" mass="22556">MASQVEREGVVRDEKTGELLIPASRRPDGSWRKARRVKDGYIPQEEVPVFETKGTQWQKSRPTHPIGLAPEDVEKMERAKKAASEPVAASQANMSKAAKKNAKRKEKKKQPGGDSTSGVSQVTTGVEQVKISNTATAGEGTEAQADLAKKLKNLKKKLKQIEDLEKKIQSGELPNPEKDQLEKVAKKQSVLDEIEDIELEMEES</sequence>
<dbReference type="AlphaFoldDB" id="A0AAN9BTD3"/>
<dbReference type="InterPro" id="IPR039333">
    <property type="entry name" value="PYM1"/>
</dbReference>
<feature type="compositionally biased region" description="Basic residues" evidence="3">
    <location>
        <begin position="97"/>
        <end position="110"/>
    </location>
</feature>
<dbReference type="GO" id="GO:0035145">
    <property type="term" value="C:exon-exon junction complex"/>
    <property type="evidence" value="ECO:0007669"/>
    <property type="project" value="TreeGrafter"/>
</dbReference>
<dbReference type="GO" id="GO:1903259">
    <property type="term" value="P:exon-exon junction complex disassembly"/>
    <property type="evidence" value="ECO:0007669"/>
    <property type="project" value="InterPro"/>
</dbReference>
<evidence type="ECO:0000313" key="6">
    <source>
        <dbReference type="Proteomes" id="UP001374579"/>
    </source>
</evidence>
<comment type="similarity">
    <text evidence="1">Belongs to the pym family.</text>
</comment>
<dbReference type="SUPFAM" id="SSF101931">
    <property type="entry name" value="Pym (Within the bgcn gene intron protein, WIBG), N-terminal domain"/>
    <property type="match status" value="1"/>
</dbReference>
<dbReference type="InterPro" id="IPR015362">
    <property type="entry name" value="WIBG_mago-bd"/>
</dbReference>
<dbReference type="Proteomes" id="UP001374579">
    <property type="component" value="Unassembled WGS sequence"/>
</dbReference>
<keyword evidence="2" id="KW-0175">Coiled coil</keyword>
<proteinExistence type="inferred from homology"/>
<name>A0AAN9BTD3_9CAEN</name>
<accession>A0AAN9BTD3</accession>
<reference evidence="5 6" key="1">
    <citation type="submission" date="2024-02" db="EMBL/GenBank/DDBJ databases">
        <title>Chromosome-scale genome assembly of the rough periwinkle Littorina saxatilis.</title>
        <authorList>
            <person name="De Jode A."/>
            <person name="Faria R."/>
            <person name="Formenti G."/>
            <person name="Sims Y."/>
            <person name="Smith T.P."/>
            <person name="Tracey A."/>
            <person name="Wood J.M.D."/>
            <person name="Zagrodzka Z.B."/>
            <person name="Johannesson K."/>
            <person name="Butlin R.K."/>
            <person name="Leder E.H."/>
        </authorList>
    </citation>
    <scope>NUCLEOTIDE SEQUENCE [LARGE SCALE GENOMIC DNA]</scope>
    <source>
        <strain evidence="5">Snail1</strain>
        <tissue evidence="5">Muscle</tissue>
    </source>
</reference>
<gene>
    <name evidence="5" type="ORF">V1264_014681</name>
</gene>
<evidence type="ECO:0000259" key="4">
    <source>
        <dbReference type="SMART" id="SM01273"/>
    </source>
</evidence>
<comment type="caution">
    <text evidence="5">The sequence shown here is derived from an EMBL/GenBank/DDBJ whole genome shotgun (WGS) entry which is preliminary data.</text>
</comment>
<feature type="compositionally biased region" description="Basic and acidic residues" evidence="3">
    <location>
        <begin position="72"/>
        <end position="83"/>
    </location>
</feature>
<dbReference type="GO" id="GO:0003723">
    <property type="term" value="F:RNA binding"/>
    <property type="evidence" value="ECO:0007669"/>
    <property type="project" value="TreeGrafter"/>
</dbReference>
<dbReference type="SMART" id="SM01273">
    <property type="entry name" value="Mago-bind"/>
    <property type="match status" value="1"/>
</dbReference>
<keyword evidence="6" id="KW-1185">Reference proteome</keyword>
<dbReference type="PANTHER" id="PTHR22959">
    <property type="entry name" value="PYM PROTEIN"/>
    <property type="match status" value="1"/>
</dbReference>
<dbReference type="Pfam" id="PF09282">
    <property type="entry name" value="Mago-bind"/>
    <property type="match status" value="1"/>
</dbReference>
<evidence type="ECO:0000256" key="3">
    <source>
        <dbReference type="SAM" id="MobiDB-lite"/>
    </source>
</evidence>
<evidence type="ECO:0000313" key="5">
    <source>
        <dbReference type="EMBL" id="KAK7110880.1"/>
    </source>
</evidence>
<feature type="coiled-coil region" evidence="2">
    <location>
        <begin position="144"/>
        <end position="171"/>
    </location>
</feature>
<dbReference type="InterPro" id="IPR036348">
    <property type="entry name" value="WIBG_N_sf"/>
</dbReference>